<organism evidence="2 3">
    <name type="scientific">Halanaerobium salsuginis</name>
    <dbReference type="NCBI Taxonomy" id="29563"/>
    <lineage>
        <taxon>Bacteria</taxon>
        <taxon>Bacillati</taxon>
        <taxon>Bacillota</taxon>
        <taxon>Clostridia</taxon>
        <taxon>Halanaerobiales</taxon>
        <taxon>Halanaerobiaceae</taxon>
        <taxon>Halanaerobium</taxon>
    </lineage>
</organism>
<dbReference type="Pfam" id="PF01738">
    <property type="entry name" value="DLH"/>
    <property type="match status" value="1"/>
</dbReference>
<dbReference type="STRING" id="29563.SAMN02983006_01213"/>
<dbReference type="SUPFAM" id="SSF53474">
    <property type="entry name" value="alpha/beta-Hydrolases"/>
    <property type="match status" value="1"/>
</dbReference>
<dbReference type="InterPro" id="IPR029058">
    <property type="entry name" value="AB_hydrolase_fold"/>
</dbReference>
<dbReference type="InterPro" id="IPR002925">
    <property type="entry name" value="Dienelactn_hydro"/>
</dbReference>
<dbReference type="AlphaFoldDB" id="A0A1I4HW50"/>
<dbReference type="Gene3D" id="3.40.50.1820">
    <property type="entry name" value="alpha/beta hydrolase"/>
    <property type="match status" value="1"/>
</dbReference>
<sequence length="350" mass="39340">MKKNKDFSPDIYLEKLYQKKERQFIFKAANLIEWKLWRENLKAKLAEVIGGLPDQVEVDQAVTLLNREVLTDYIRLRISYKVKDYLELPAYLLLPKIKNFNQKAVVIAHGHGNGVREAVGLNARGEKLDQSTCHNDLAVEFAKAGYIVILPELIGFGDRRLRDDYLADPELKKDRTANSCYRISSQLLLLGQTTAKLRLLDLMSAVKYLTENDEFELTEINCVGFSGGAPIAILAALFLPEINAVMVSGYPSFYKDSIMARRHCLDNYLPGILNYAELPDILAAIAPKPLLLQAAVHDQLFPIESAKKAEQIAAKAYKLLHSSNKLDFSLIEGSHAVQAGPAIEFFNKFN</sequence>
<keyword evidence="3" id="KW-1185">Reference proteome</keyword>
<protein>
    <submittedName>
        <fullName evidence="2">Dienelactone hydrolase</fullName>
    </submittedName>
</protein>
<proteinExistence type="predicted"/>
<dbReference type="InterPro" id="IPR050261">
    <property type="entry name" value="FrsA_esterase"/>
</dbReference>
<evidence type="ECO:0000313" key="3">
    <source>
        <dbReference type="Proteomes" id="UP000199006"/>
    </source>
</evidence>
<accession>A0A1I4HW50</accession>
<name>A0A1I4HW50_9FIRM</name>
<dbReference type="OrthoDB" id="8183145at2"/>
<reference evidence="2 3" key="1">
    <citation type="submission" date="2016-10" db="EMBL/GenBank/DDBJ databases">
        <authorList>
            <person name="de Groot N.N."/>
        </authorList>
    </citation>
    <scope>NUCLEOTIDE SEQUENCE [LARGE SCALE GENOMIC DNA]</scope>
    <source>
        <strain evidence="2 3">ATCC 51327</strain>
    </source>
</reference>
<evidence type="ECO:0000259" key="1">
    <source>
        <dbReference type="Pfam" id="PF01738"/>
    </source>
</evidence>
<dbReference type="PANTHER" id="PTHR22946">
    <property type="entry name" value="DIENELACTONE HYDROLASE DOMAIN-CONTAINING PROTEIN-RELATED"/>
    <property type="match status" value="1"/>
</dbReference>
<dbReference type="GO" id="GO:0016787">
    <property type="term" value="F:hydrolase activity"/>
    <property type="evidence" value="ECO:0007669"/>
    <property type="project" value="UniProtKB-KW"/>
</dbReference>
<dbReference type="RefSeq" id="WP_089861032.1">
    <property type="nucleotide sequence ID" value="NZ_FOTI01000013.1"/>
</dbReference>
<keyword evidence="2" id="KW-0378">Hydrolase</keyword>
<dbReference type="Proteomes" id="UP000199006">
    <property type="component" value="Unassembled WGS sequence"/>
</dbReference>
<dbReference type="EMBL" id="FOTI01000013">
    <property type="protein sequence ID" value="SFL46294.1"/>
    <property type="molecule type" value="Genomic_DNA"/>
</dbReference>
<evidence type="ECO:0000313" key="2">
    <source>
        <dbReference type="EMBL" id="SFL46294.1"/>
    </source>
</evidence>
<feature type="domain" description="Dienelactone hydrolase" evidence="1">
    <location>
        <begin position="90"/>
        <end position="315"/>
    </location>
</feature>
<gene>
    <name evidence="2" type="ORF">SAMN02983006_01213</name>
</gene>